<dbReference type="PROSITE" id="PS50901">
    <property type="entry name" value="FTSK"/>
    <property type="match status" value="1"/>
</dbReference>
<dbReference type="Gene3D" id="3.40.50.300">
    <property type="entry name" value="P-loop containing nucleotide triphosphate hydrolases"/>
    <property type="match status" value="1"/>
</dbReference>
<dbReference type="SUPFAM" id="SSF52540">
    <property type="entry name" value="P-loop containing nucleoside triphosphate hydrolases"/>
    <property type="match status" value="1"/>
</dbReference>
<comment type="caution">
    <text evidence="6">The sequence shown here is derived from an EMBL/GenBank/DDBJ whole genome shotgun (WGS) entry which is preliminary data.</text>
</comment>
<evidence type="ECO:0000256" key="2">
    <source>
        <dbReference type="ARBA" id="ARBA00022840"/>
    </source>
</evidence>
<evidence type="ECO:0000256" key="4">
    <source>
        <dbReference type="SAM" id="MobiDB-lite"/>
    </source>
</evidence>
<dbReference type="InterPro" id="IPR002543">
    <property type="entry name" value="FtsK_dom"/>
</dbReference>
<evidence type="ECO:0000256" key="1">
    <source>
        <dbReference type="ARBA" id="ARBA00022741"/>
    </source>
</evidence>
<dbReference type="PANTHER" id="PTHR22683:SF1">
    <property type="entry name" value="TYPE VII SECRETION SYSTEM PROTEIN ESSC"/>
    <property type="match status" value="1"/>
</dbReference>
<feature type="region of interest" description="Disordered" evidence="4">
    <location>
        <begin position="1"/>
        <end position="43"/>
    </location>
</feature>
<dbReference type="RefSeq" id="WP_340469061.1">
    <property type="nucleotide sequence ID" value="NZ_JBANBB010000001.1"/>
</dbReference>
<protein>
    <submittedName>
        <fullName evidence="6">FtsK/SpoIIIE domain-containing protein</fullName>
    </submittedName>
</protein>
<name>A0ABU8ZNK3_9BIFI</name>
<proteinExistence type="predicted"/>
<keyword evidence="1 3" id="KW-0547">Nucleotide-binding</keyword>
<dbReference type="PANTHER" id="PTHR22683">
    <property type="entry name" value="SPORULATION PROTEIN RELATED"/>
    <property type="match status" value="1"/>
</dbReference>
<feature type="region of interest" description="Disordered" evidence="4">
    <location>
        <begin position="95"/>
        <end position="134"/>
    </location>
</feature>
<sequence length="725" mass="76994">MTFFQLTRRGHAPQASGPGRSRKGKGRSPSGVRPPGRSDGRGSFSDGLLAISRWGSPLAQLIVAILLVRQGEWTALAFILPGMLSATALALHTAGRVGGPPRPPGGLGSVGRGTGRLAGDEDLGQVRDEGGSQPPAVSLETLLLHWEDSEGTSQWGAGRQTRRKRTLGEAPTWQQVVRNWSLSDLRSRPKCPKGVLCADSYGVPIGSLPGGGTFAIDLPVDGPHALVAGTTGSGKSILLQTWCLSLACRLSPLKLNFVLLDFKGGSGFNRLADLPHTVGCVNDLDLDHAVRALRGIEEELKRREGLVAAGGVADASELDEPPPRLFVIIDEFQSLRRQLPEYLEHLVQLASQGRSLGMNLIACTQQPMGQIGSQMKANMNLNLCLRVRDPLQSRELLGSDCAALLSPSIPGVGFCDRGEGPILFRCARSSDPACLIRQIDRAMRFEGLPRPAKLFSAPLPSKLPTLQAYPAASCSGWTDLPRLPADQAPAVTLGLQDDGIRLRPCHLTLRGNMALIGGQGRGKSTLIALVGKALKGAHRSPEAGGTPRLPLAVTELHAGGHSTRIWNLEGDRGKAEPLQEGRRWGSRPAGRPGYDGPPPEGREASGVEVPAGPPPLVSGLIWLVDNGDDLLDPMNREATAIKLEEALNRQDVTVVIALDSPAALRRAERYGTKIVFPYGERGADLAAGIPASHLRSSRLAQAGIPGRCILIQNGHAQIVQCFPSG</sequence>
<feature type="compositionally biased region" description="Low complexity" evidence="4">
    <location>
        <begin position="27"/>
        <end position="43"/>
    </location>
</feature>
<organism evidence="6 7">
    <name type="scientific">Bifidobacterium favimelis</name>
    <dbReference type="NCBI Taxonomy" id="3122979"/>
    <lineage>
        <taxon>Bacteria</taxon>
        <taxon>Bacillati</taxon>
        <taxon>Actinomycetota</taxon>
        <taxon>Actinomycetes</taxon>
        <taxon>Bifidobacteriales</taxon>
        <taxon>Bifidobacteriaceae</taxon>
        <taxon>Bifidobacterium</taxon>
    </lineage>
</organism>
<dbReference type="Pfam" id="PF01580">
    <property type="entry name" value="FtsK_SpoIIIE"/>
    <property type="match status" value="1"/>
</dbReference>
<feature type="compositionally biased region" description="Basic and acidic residues" evidence="4">
    <location>
        <begin position="570"/>
        <end position="583"/>
    </location>
</feature>
<dbReference type="SMART" id="SM00382">
    <property type="entry name" value="AAA"/>
    <property type="match status" value="2"/>
</dbReference>
<dbReference type="InterPro" id="IPR050206">
    <property type="entry name" value="FtsK/SpoIIIE/SftA"/>
</dbReference>
<dbReference type="InterPro" id="IPR027417">
    <property type="entry name" value="P-loop_NTPase"/>
</dbReference>
<feature type="compositionally biased region" description="Gly residues" evidence="4">
    <location>
        <begin position="105"/>
        <end position="116"/>
    </location>
</feature>
<evidence type="ECO:0000259" key="5">
    <source>
        <dbReference type="PROSITE" id="PS50901"/>
    </source>
</evidence>
<keyword evidence="2 3" id="KW-0067">ATP-binding</keyword>
<gene>
    <name evidence="6" type="ORF">V8P97_03465</name>
</gene>
<keyword evidence="7" id="KW-1185">Reference proteome</keyword>
<dbReference type="CDD" id="cd01127">
    <property type="entry name" value="TrwB_TraG_TraD_VirD4"/>
    <property type="match status" value="1"/>
</dbReference>
<reference evidence="6 7" key="1">
    <citation type="submission" date="2024-02" db="EMBL/GenBank/DDBJ databases">
        <title>Bifidobacterium honeyensis sp. nov., isolated from the comb honey.</title>
        <authorList>
            <person name="Liu W."/>
            <person name="Li Y."/>
        </authorList>
    </citation>
    <scope>NUCLEOTIDE SEQUENCE [LARGE SCALE GENOMIC DNA]</scope>
    <source>
        <strain evidence="6 7">IMAU50988</strain>
    </source>
</reference>
<dbReference type="Proteomes" id="UP001373159">
    <property type="component" value="Unassembled WGS sequence"/>
</dbReference>
<accession>A0ABU8ZNK3</accession>
<dbReference type="InterPro" id="IPR003593">
    <property type="entry name" value="AAA+_ATPase"/>
</dbReference>
<feature type="domain" description="FtsK" evidence="5">
    <location>
        <begin position="211"/>
        <end position="394"/>
    </location>
</feature>
<dbReference type="EMBL" id="JBANBB010000001">
    <property type="protein sequence ID" value="MEK0306529.1"/>
    <property type="molecule type" value="Genomic_DNA"/>
</dbReference>
<feature type="binding site" evidence="3">
    <location>
        <begin position="229"/>
        <end position="236"/>
    </location>
    <ligand>
        <name>ATP</name>
        <dbReference type="ChEBI" id="CHEBI:30616"/>
    </ligand>
</feature>
<evidence type="ECO:0000313" key="6">
    <source>
        <dbReference type="EMBL" id="MEK0306529.1"/>
    </source>
</evidence>
<feature type="region of interest" description="Disordered" evidence="4">
    <location>
        <begin position="570"/>
        <end position="609"/>
    </location>
</feature>
<evidence type="ECO:0000256" key="3">
    <source>
        <dbReference type="PROSITE-ProRule" id="PRU00289"/>
    </source>
</evidence>
<evidence type="ECO:0000313" key="7">
    <source>
        <dbReference type="Proteomes" id="UP001373159"/>
    </source>
</evidence>